<accession>A0A178K2J6</accession>
<dbReference type="AlphaFoldDB" id="A0A178K2J6"/>
<dbReference type="OrthoDB" id="6402325at2"/>
<dbReference type="RefSeq" id="WP_068334805.1">
    <property type="nucleotide sequence ID" value="NZ_LVHF01000033.1"/>
</dbReference>
<protein>
    <submittedName>
        <fullName evidence="1">Uncharacterized protein</fullName>
    </submittedName>
</protein>
<proteinExistence type="predicted"/>
<name>A0A178K2J6_9GAMM</name>
<organism evidence="1 2">
    <name type="scientific">Photobacterium jeanii</name>
    <dbReference type="NCBI Taxonomy" id="858640"/>
    <lineage>
        <taxon>Bacteria</taxon>
        <taxon>Pseudomonadati</taxon>
        <taxon>Pseudomonadota</taxon>
        <taxon>Gammaproteobacteria</taxon>
        <taxon>Vibrionales</taxon>
        <taxon>Vibrionaceae</taxon>
        <taxon>Photobacterium</taxon>
    </lineage>
</organism>
<evidence type="ECO:0000313" key="2">
    <source>
        <dbReference type="Proteomes" id="UP000078503"/>
    </source>
</evidence>
<dbReference type="EMBL" id="LVHF01000033">
    <property type="protein sequence ID" value="OAN10963.1"/>
    <property type="molecule type" value="Genomic_DNA"/>
</dbReference>
<gene>
    <name evidence="1" type="ORF">A3K86_18440</name>
</gene>
<dbReference type="Proteomes" id="UP000078503">
    <property type="component" value="Unassembled WGS sequence"/>
</dbReference>
<comment type="caution">
    <text evidence="1">The sequence shown here is derived from an EMBL/GenBank/DDBJ whole genome shotgun (WGS) entry which is preliminary data.</text>
</comment>
<keyword evidence="2" id="KW-1185">Reference proteome</keyword>
<evidence type="ECO:0000313" key="1">
    <source>
        <dbReference type="EMBL" id="OAN10963.1"/>
    </source>
</evidence>
<reference evidence="1 2" key="1">
    <citation type="submission" date="2016-03" db="EMBL/GenBank/DDBJ databases">
        <title>Photobacterium proteolyticum sp. nov. a protease producing bacterium isolated from ocean sediments of Laizhou Bay.</title>
        <authorList>
            <person name="Li Y."/>
        </authorList>
    </citation>
    <scope>NUCLEOTIDE SEQUENCE [LARGE SCALE GENOMIC DNA]</scope>
    <source>
        <strain evidence="1 2">R-40508</strain>
    </source>
</reference>
<sequence length="201" mass="22605">MSLNSVTRPVILDALSRQQLEKQCQNRMNWSDGGRWIGQGKAPNCAVKERHSRTLSHTYSFPTDELATKWNLEWEKRIRHMGHMGTAALTTGLTLMTGGMVGITVGTIAAIVKDELQAGMGYPRMARGSSYEVIFKYEFQWSPYPSQAFLLLTIETLGKNHQGDITYQTSGTRKYMLKDLPDGLGRRLAMAPSQKTQSEFK</sequence>